<evidence type="ECO:0000256" key="2">
    <source>
        <dbReference type="PROSITE-ProRule" id="PRU01331"/>
    </source>
</evidence>
<protein>
    <recommendedName>
        <fullName evidence="4">GS catalytic domain-containing protein</fullName>
    </recommendedName>
</protein>
<dbReference type="SMART" id="SM01230">
    <property type="entry name" value="Gln-synt_C"/>
    <property type="match status" value="1"/>
</dbReference>
<dbReference type="Proteomes" id="UP000325780">
    <property type="component" value="Unassembled WGS sequence"/>
</dbReference>
<feature type="domain" description="GS catalytic" evidence="4">
    <location>
        <begin position="121"/>
        <end position="396"/>
    </location>
</feature>
<accession>A0A5N6TPH8</accession>
<evidence type="ECO:0000259" key="4">
    <source>
        <dbReference type="PROSITE" id="PS51987"/>
    </source>
</evidence>
<dbReference type="Pfam" id="PF00120">
    <property type="entry name" value="Gln-synt_C"/>
    <property type="match status" value="2"/>
</dbReference>
<dbReference type="PROSITE" id="PS51987">
    <property type="entry name" value="GS_CATALYTIC"/>
    <property type="match status" value="1"/>
</dbReference>
<evidence type="ECO:0000256" key="1">
    <source>
        <dbReference type="ARBA" id="ARBA00022598"/>
    </source>
</evidence>
<evidence type="ECO:0000256" key="3">
    <source>
        <dbReference type="RuleBase" id="RU000384"/>
    </source>
</evidence>
<organism evidence="5 6">
    <name type="scientific">Aspergillus avenaceus</name>
    <dbReference type="NCBI Taxonomy" id="36643"/>
    <lineage>
        <taxon>Eukaryota</taxon>
        <taxon>Fungi</taxon>
        <taxon>Dikarya</taxon>
        <taxon>Ascomycota</taxon>
        <taxon>Pezizomycotina</taxon>
        <taxon>Eurotiomycetes</taxon>
        <taxon>Eurotiomycetidae</taxon>
        <taxon>Eurotiales</taxon>
        <taxon>Aspergillaceae</taxon>
        <taxon>Aspergillus</taxon>
        <taxon>Aspergillus subgen. Circumdati</taxon>
    </lineage>
</organism>
<dbReference type="InterPro" id="IPR014746">
    <property type="entry name" value="Gln_synth/guanido_kin_cat_dom"/>
</dbReference>
<name>A0A5N6TPH8_ASPAV</name>
<dbReference type="PANTHER" id="PTHR43785">
    <property type="entry name" value="GAMMA-GLUTAMYLPUTRESCINE SYNTHETASE"/>
    <property type="match status" value="1"/>
</dbReference>
<dbReference type="InterPro" id="IPR008146">
    <property type="entry name" value="Gln_synth_cat_dom"/>
</dbReference>
<dbReference type="PANTHER" id="PTHR43785:SF2">
    <property type="entry name" value="TYPE-1 GLUTAMINE SYNTHETASE 1"/>
    <property type="match status" value="1"/>
</dbReference>
<keyword evidence="6" id="KW-1185">Reference proteome</keyword>
<sequence>MGSRASIGFESARVLEEFLQEHPSIKFIRLQWQDLSGILRANIVTTEYAVELALENKALRCAPITLHCLADNFALPYGAGAHNLHPDWASLRQTTGNYGTVMCTVVESTVGEQTPNSALCPRHALKNVLQDASDRYGLGFLVGFEIEFNIVDVSYDGDIRPTSSKTGHFSVFGLREPRFKIVEECVHELLRVGVKFDNFHIEGHSGQYEIPLAPLPPMQAVDQLVLAHDVLKTVVARHGLVATMSPKPLPELQSNGQHKKLEAGTSVGWGTENRGCPVRKVGTGHWELRIADATSNMYMTLAAIIGAGMLGLRDGRLCHWPDASLKSPEASSKASGEKLPTNFDSALDVLEQGISSFDGSLDRRTTQHYIYVKRTESSRLKALDEKSVRAILASLF</sequence>
<keyword evidence="1" id="KW-0436">Ligase</keyword>
<comment type="similarity">
    <text evidence="2 3">Belongs to the glutamine synthetase family.</text>
</comment>
<dbReference type="GO" id="GO:0004356">
    <property type="term" value="F:glutamine synthetase activity"/>
    <property type="evidence" value="ECO:0007669"/>
    <property type="project" value="InterPro"/>
</dbReference>
<proteinExistence type="inferred from homology"/>
<gene>
    <name evidence="5" type="ORF">BDV25DRAFT_168577</name>
</gene>
<dbReference type="OrthoDB" id="3364440at2759"/>
<dbReference type="EMBL" id="ML742170">
    <property type="protein sequence ID" value="KAE8148197.1"/>
    <property type="molecule type" value="Genomic_DNA"/>
</dbReference>
<dbReference type="SUPFAM" id="SSF55931">
    <property type="entry name" value="Glutamine synthetase/guanido kinase"/>
    <property type="match status" value="1"/>
</dbReference>
<evidence type="ECO:0000313" key="5">
    <source>
        <dbReference type="EMBL" id="KAE8148197.1"/>
    </source>
</evidence>
<reference evidence="5 6" key="1">
    <citation type="submission" date="2019-04" db="EMBL/GenBank/DDBJ databases">
        <title>Friends and foes A comparative genomics study of 23 Aspergillus species from section Flavi.</title>
        <authorList>
            <consortium name="DOE Joint Genome Institute"/>
            <person name="Kjaerbolling I."/>
            <person name="Vesth T."/>
            <person name="Frisvad J.C."/>
            <person name="Nybo J.L."/>
            <person name="Theobald S."/>
            <person name="Kildgaard S."/>
            <person name="Isbrandt T."/>
            <person name="Kuo A."/>
            <person name="Sato A."/>
            <person name="Lyhne E.K."/>
            <person name="Kogle M.E."/>
            <person name="Wiebenga A."/>
            <person name="Kun R.S."/>
            <person name="Lubbers R.J."/>
            <person name="Makela M.R."/>
            <person name="Barry K."/>
            <person name="Chovatia M."/>
            <person name="Clum A."/>
            <person name="Daum C."/>
            <person name="Haridas S."/>
            <person name="He G."/>
            <person name="LaButti K."/>
            <person name="Lipzen A."/>
            <person name="Mondo S."/>
            <person name="Riley R."/>
            <person name="Salamov A."/>
            <person name="Simmons B.A."/>
            <person name="Magnuson J.K."/>
            <person name="Henrissat B."/>
            <person name="Mortensen U.H."/>
            <person name="Larsen T.O."/>
            <person name="Devries R.P."/>
            <person name="Grigoriev I.V."/>
            <person name="Machida M."/>
            <person name="Baker S.E."/>
            <person name="Andersen M.R."/>
        </authorList>
    </citation>
    <scope>NUCLEOTIDE SEQUENCE [LARGE SCALE GENOMIC DNA]</scope>
    <source>
        <strain evidence="5 6">IBT 18842</strain>
    </source>
</reference>
<dbReference type="Gene3D" id="3.30.590.10">
    <property type="entry name" value="Glutamine synthetase/guanido kinase, catalytic domain"/>
    <property type="match status" value="2"/>
</dbReference>
<dbReference type="AlphaFoldDB" id="A0A5N6TPH8"/>
<evidence type="ECO:0000313" key="6">
    <source>
        <dbReference type="Proteomes" id="UP000325780"/>
    </source>
</evidence>